<reference evidence="2" key="1">
    <citation type="submission" date="2016-06" db="EMBL/GenBank/DDBJ databases">
        <title>Parallel loss of symbiosis genes in relatives of nitrogen-fixing non-legume Parasponia.</title>
        <authorList>
            <person name="Van Velzen R."/>
            <person name="Holmer R."/>
            <person name="Bu F."/>
            <person name="Rutten L."/>
            <person name="Van Zeijl A."/>
            <person name="Liu W."/>
            <person name="Santuari L."/>
            <person name="Cao Q."/>
            <person name="Sharma T."/>
            <person name="Shen D."/>
            <person name="Roswanjaya Y."/>
            <person name="Wardhani T."/>
            <person name="Kalhor M.S."/>
            <person name="Jansen J."/>
            <person name="Van den Hoogen J."/>
            <person name="Gungor B."/>
            <person name="Hartog M."/>
            <person name="Hontelez J."/>
            <person name="Verver J."/>
            <person name="Yang W.-C."/>
            <person name="Schijlen E."/>
            <person name="Repin R."/>
            <person name="Schilthuizen M."/>
            <person name="Schranz E."/>
            <person name="Heidstra R."/>
            <person name="Miyata K."/>
            <person name="Fedorova E."/>
            <person name="Kohlen W."/>
            <person name="Bisseling T."/>
            <person name="Smit S."/>
            <person name="Geurts R."/>
        </authorList>
    </citation>
    <scope>NUCLEOTIDE SEQUENCE [LARGE SCALE GENOMIC DNA]</scope>
    <source>
        <strain evidence="2">cv. RG33-2</strain>
    </source>
</reference>
<proteinExistence type="predicted"/>
<accession>A0A2P5FC38</accession>
<dbReference type="OrthoDB" id="1895088at2759"/>
<evidence type="ECO:0000313" key="1">
    <source>
        <dbReference type="EMBL" id="PON95371.1"/>
    </source>
</evidence>
<evidence type="ECO:0000313" key="2">
    <source>
        <dbReference type="Proteomes" id="UP000237000"/>
    </source>
</evidence>
<sequence length="150" mass="16504">MICFSNCEVYKTPSTSLSRKAMLQSSLCLLAYKLQQVSQRDQRIALEFKLGDANNSCVKYFLVAAQAGSTAQNFTLLSNGTGSAKNFSLKFKADSSVTPISFTSYTTSLTKDGVSCGPVVDDVLLRVSRGMKPDMQWIFLVFLYLAAIPW</sequence>
<dbReference type="InterPro" id="IPR052437">
    <property type="entry name" value="Pectin_Meth_Modulator"/>
</dbReference>
<dbReference type="STRING" id="63057.A0A2P5FC38"/>
<dbReference type="InParanoid" id="A0A2P5FC38"/>
<protein>
    <submittedName>
        <fullName evidence="1">Uncharacterized protein</fullName>
    </submittedName>
</protein>
<dbReference type="AlphaFoldDB" id="A0A2P5FC38"/>
<dbReference type="PANTHER" id="PTHR31265">
    <property type="entry name" value="OS02G0527500 PROTEIN-RELATED"/>
    <property type="match status" value="1"/>
</dbReference>
<dbReference type="EMBL" id="JXTC01000045">
    <property type="protein sequence ID" value="PON95371.1"/>
    <property type="molecule type" value="Genomic_DNA"/>
</dbReference>
<gene>
    <name evidence="1" type="ORF">TorRG33x02_088930</name>
</gene>
<organism evidence="1 2">
    <name type="scientific">Trema orientale</name>
    <name type="common">Charcoal tree</name>
    <name type="synonym">Celtis orientalis</name>
    <dbReference type="NCBI Taxonomy" id="63057"/>
    <lineage>
        <taxon>Eukaryota</taxon>
        <taxon>Viridiplantae</taxon>
        <taxon>Streptophyta</taxon>
        <taxon>Embryophyta</taxon>
        <taxon>Tracheophyta</taxon>
        <taxon>Spermatophyta</taxon>
        <taxon>Magnoliopsida</taxon>
        <taxon>eudicotyledons</taxon>
        <taxon>Gunneridae</taxon>
        <taxon>Pentapetalae</taxon>
        <taxon>rosids</taxon>
        <taxon>fabids</taxon>
        <taxon>Rosales</taxon>
        <taxon>Cannabaceae</taxon>
        <taxon>Trema</taxon>
    </lineage>
</organism>
<comment type="caution">
    <text evidence="1">The sequence shown here is derived from an EMBL/GenBank/DDBJ whole genome shotgun (WGS) entry which is preliminary data.</text>
</comment>
<dbReference type="Proteomes" id="UP000237000">
    <property type="component" value="Unassembled WGS sequence"/>
</dbReference>
<dbReference type="PANTHER" id="PTHR31265:SF28">
    <property type="entry name" value="EMB|CAB87702.1"/>
    <property type="match status" value="1"/>
</dbReference>
<name>A0A2P5FC38_TREOI</name>
<keyword evidence="2" id="KW-1185">Reference proteome</keyword>